<accession>A0A5P2B4B8</accession>
<evidence type="ECO:0000259" key="2">
    <source>
        <dbReference type="Pfam" id="PF08386"/>
    </source>
</evidence>
<name>A0A5P2B4B8_STRVZ</name>
<protein>
    <recommendedName>
        <fullName evidence="2">Peptidase S33 tripeptidyl aminopeptidase-like C-terminal domain-containing protein</fullName>
    </recommendedName>
</protein>
<dbReference type="Pfam" id="PF08386">
    <property type="entry name" value="Abhydrolase_4"/>
    <property type="match status" value="1"/>
</dbReference>
<dbReference type="Gene3D" id="3.40.50.1820">
    <property type="entry name" value="alpha/beta hydrolase"/>
    <property type="match status" value="1"/>
</dbReference>
<reference evidence="3 4" key="1">
    <citation type="submission" date="2018-05" db="EMBL/GenBank/DDBJ databases">
        <title>Streptomyces venezuelae.</title>
        <authorList>
            <person name="Kim W."/>
            <person name="Lee N."/>
            <person name="Cho B.-K."/>
        </authorList>
    </citation>
    <scope>NUCLEOTIDE SEQUENCE [LARGE SCALE GENOMIC DNA]</scope>
    <source>
        <strain evidence="3 4">ATCC 15068</strain>
    </source>
</reference>
<dbReference type="SUPFAM" id="SSF53474">
    <property type="entry name" value="alpha/beta-Hydrolases"/>
    <property type="match status" value="1"/>
</dbReference>
<dbReference type="InterPro" id="IPR029058">
    <property type="entry name" value="AB_hydrolase_fold"/>
</dbReference>
<organism evidence="3 4">
    <name type="scientific">Streptomyces venezuelae</name>
    <dbReference type="NCBI Taxonomy" id="54571"/>
    <lineage>
        <taxon>Bacteria</taxon>
        <taxon>Bacillati</taxon>
        <taxon>Actinomycetota</taxon>
        <taxon>Actinomycetes</taxon>
        <taxon>Kitasatosporales</taxon>
        <taxon>Streptomycetaceae</taxon>
        <taxon>Streptomyces</taxon>
    </lineage>
</organism>
<gene>
    <name evidence="3" type="ORF">DEJ46_36735</name>
</gene>
<feature type="domain" description="Peptidase S33 tripeptidyl aminopeptidase-like C-terminal" evidence="2">
    <location>
        <begin position="29"/>
        <end position="75"/>
    </location>
</feature>
<evidence type="ECO:0000313" key="4">
    <source>
        <dbReference type="Proteomes" id="UP000324106"/>
    </source>
</evidence>
<dbReference type="Proteomes" id="UP000324106">
    <property type="component" value="Chromosome"/>
</dbReference>
<dbReference type="EMBL" id="CP029194">
    <property type="protein sequence ID" value="QES23981.1"/>
    <property type="molecule type" value="Genomic_DNA"/>
</dbReference>
<dbReference type="OrthoDB" id="3249793at2"/>
<feature type="region of interest" description="Disordered" evidence="1">
    <location>
        <begin position="1"/>
        <end position="23"/>
    </location>
</feature>
<dbReference type="InterPro" id="IPR013595">
    <property type="entry name" value="Pept_S33_TAP-like_C"/>
</dbReference>
<evidence type="ECO:0000313" key="3">
    <source>
        <dbReference type="EMBL" id="QES23981.1"/>
    </source>
</evidence>
<proteinExistence type="predicted"/>
<sequence length="91" mass="10014">MDGSREHFDAATLPGAEDGFDLRGRSHEIEAPTLLLQGEKDIVYPLGLARQTVKGIPDARLIVHQDRSHSGTFADKRFATDALAFLQNDQP</sequence>
<dbReference type="AlphaFoldDB" id="A0A5P2B4B8"/>
<evidence type="ECO:0000256" key="1">
    <source>
        <dbReference type="SAM" id="MobiDB-lite"/>
    </source>
</evidence>